<sequence length="617" mass="69821">MGGAWIMSQHIPDDKSRSDLRNPHELRGKRLVAQVSQTRRFALYSRMGVVLKPSRIMRQKTCCASESNTSVRVVFAKRSGFDAPIGVVMAWEERGSCLNIFRTTDRSRISEIFTNYEAKDLLRNTSVRIVFANRSGFDAPIGVVWAWEERGSCLNIFRMTDRGQITETFMNDEAKDSLRKKLLELRSKRLVAQVSQTLRFANGSDFDALIGVVFAWEERGSCLNIFRTTNRGRISETFTNFEAKDLLRKSVDHVLTYSGRQIAVGSQKPSQITRQKTCCASESNKLVRVVFANGSGFDAPIGVVLAWEERGSCLNIFRTTNRSRISETFTNFEAKDLLRKCVKHVGTRTGVVLMLRLESSWHGRSVNHVLTYSGRQIVVGSQKPSQITRQKTCCSSESNTSVCVVFANQSGFDGPIGVILAWEERGSCLNIFRTRNRGRISENFTNYEAKDLLRNRLGVGGAWIMSQHILDDKSRSDLRNLHELRGKRLFAQVSQTRRFANRIGFDAPIGVVLAWEERGSCLNIFRMTNHGQISETFTNYEVKDSLRKNLHELRGKRLDAQVSQTGRLANGSGFDAPIGVVLAWEERGSCLNIFRTINRGRISETFTNYDAKDSLRK</sequence>
<dbReference type="EMBL" id="JAAIUW010000004">
    <property type="protein sequence ID" value="KAF7834926.1"/>
    <property type="molecule type" value="Genomic_DNA"/>
</dbReference>
<evidence type="ECO:0000313" key="1">
    <source>
        <dbReference type="EMBL" id="KAF7834926.1"/>
    </source>
</evidence>
<evidence type="ECO:0000313" key="2">
    <source>
        <dbReference type="Proteomes" id="UP000634136"/>
    </source>
</evidence>
<name>A0A835C8I7_9FABA</name>
<dbReference type="Proteomes" id="UP000634136">
    <property type="component" value="Unassembled WGS sequence"/>
</dbReference>
<proteinExistence type="predicted"/>
<keyword evidence="2" id="KW-1185">Reference proteome</keyword>
<comment type="caution">
    <text evidence="1">The sequence shown here is derived from an EMBL/GenBank/DDBJ whole genome shotgun (WGS) entry which is preliminary data.</text>
</comment>
<accession>A0A835C8I7</accession>
<reference evidence="1" key="1">
    <citation type="submission" date="2020-09" db="EMBL/GenBank/DDBJ databases">
        <title>Genome-Enabled Discovery of Anthraquinone Biosynthesis in Senna tora.</title>
        <authorList>
            <person name="Kang S.-H."/>
            <person name="Pandey R.P."/>
            <person name="Lee C.-M."/>
            <person name="Sim J.-S."/>
            <person name="Jeong J.-T."/>
            <person name="Choi B.-S."/>
            <person name="Jung M."/>
            <person name="Ginzburg D."/>
            <person name="Zhao K."/>
            <person name="Won S.Y."/>
            <person name="Oh T.-J."/>
            <person name="Yu Y."/>
            <person name="Kim N.-H."/>
            <person name="Lee O.R."/>
            <person name="Lee T.-H."/>
            <person name="Bashyal P."/>
            <person name="Kim T.-S."/>
            <person name="Lee W.-H."/>
            <person name="Kawkins C."/>
            <person name="Kim C.-K."/>
            <person name="Kim J.S."/>
            <person name="Ahn B.O."/>
            <person name="Rhee S.Y."/>
            <person name="Sohng J.K."/>
        </authorList>
    </citation>
    <scope>NUCLEOTIDE SEQUENCE</scope>
    <source>
        <tissue evidence="1">Leaf</tissue>
    </source>
</reference>
<dbReference type="OrthoDB" id="9829887at2759"/>
<protein>
    <submittedName>
        <fullName evidence="1">Uncharacterized protein</fullName>
    </submittedName>
</protein>
<organism evidence="1 2">
    <name type="scientific">Senna tora</name>
    <dbReference type="NCBI Taxonomy" id="362788"/>
    <lineage>
        <taxon>Eukaryota</taxon>
        <taxon>Viridiplantae</taxon>
        <taxon>Streptophyta</taxon>
        <taxon>Embryophyta</taxon>
        <taxon>Tracheophyta</taxon>
        <taxon>Spermatophyta</taxon>
        <taxon>Magnoliopsida</taxon>
        <taxon>eudicotyledons</taxon>
        <taxon>Gunneridae</taxon>
        <taxon>Pentapetalae</taxon>
        <taxon>rosids</taxon>
        <taxon>fabids</taxon>
        <taxon>Fabales</taxon>
        <taxon>Fabaceae</taxon>
        <taxon>Caesalpinioideae</taxon>
        <taxon>Cassia clade</taxon>
        <taxon>Senna</taxon>
    </lineage>
</organism>
<gene>
    <name evidence="1" type="ORF">G2W53_009785</name>
</gene>
<dbReference type="AlphaFoldDB" id="A0A835C8I7"/>